<name>A0A9W9GVX0_9EURO</name>
<evidence type="ECO:0000259" key="3">
    <source>
        <dbReference type="PROSITE" id="PS50013"/>
    </source>
</evidence>
<dbReference type="Proteomes" id="UP001149079">
    <property type="component" value="Unassembled WGS sequence"/>
</dbReference>
<comment type="caution">
    <text evidence="4">The sequence shown here is derived from an EMBL/GenBank/DDBJ whole genome shotgun (WGS) entry which is preliminary data.</text>
</comment>
<proteinExistence type="predicted"/>
<dbReference type="GeneID" id="81406859"/>
<protein>
    <recommendedName>
        <fullName evidence="3">Chromo domain-containing protein</fullName>
    </recommendedName>
</protein>
<organism evidence="4 5">
    <name type="scientific">Penicillium bovifimosum</name>
    <dbReference type="NCBI Taxonomy" id="126998"/>
    <lineage>
        <taxon>Eukaryota</taxon>
        <taxon>Fungi</taxon>
        <taxon>Dikarya</taxon>
        <taxon>Ascomycota</taxon>
        <taxon>Pezizomycotina</taxon>
        <taxon>Eurotiomycetes</taxon>
        <taxon>Eurotiomycetidae</taxon>
        <taxon>Eurotiales</taxon>
        <taxon>Aspergillaceae</taxon>
        <taxon>Penicillium</taxon>
    </lineage>
</organism>
<dbReference type="GO" id="GO:0006338">
    <property type="term" value="P:chromatin remodeling"/>
    <property type="evidence" value="ECO:0007669"/>
    <property type="project" value="UniProtKB-ARBA"/>
</dbReference>
<sequence length="156" mass="18317">MFHPCVAEAEALEVQRQSQQSFDDGTLSKIESTHSRSIVEEADNQTSLEPTECEVEEIEEERWKVEEIKEEKSIQGTNYFLLKWIGRPSEYNEWVPEEDMENLRDEIEEFREAKPRTTKTRQPPTHSQLIEEEADNQTTLEPAECEVEEIEEEKSI</sequence>
<dbReference type="EMBL" id="JAPQKL010000005">
    <property type="protein sequence ID" value="KAJ5130906.1"/>
    <property type="molecule type" value="Genomic_DNA"/>
</dbReference>
<reference evidence="4" key="2">
    <citation type="journal article" date="2023" name="IMA Fungus">
        <title>Comparative genomic study of the Penicillium genus elucidates a diverse pangenome and 15 lateral gene transfer events.</title>
        <authorList>
            <person name="Petersen C."/>
            <person name="Sorensen T."/>
            <person name="Nielsen M.R."/>
            <person name="Sondergaard T.E."/>
            <person name="Sorensen J.L."/>
            <person name="Fitzpatrick D.A."/>
            <person name="Frisvad J.C."/>
            <person name="Nielsen K.L."/>
        </authorList>
    </citation>
    <scope>NUCLEOTIDE SEQUENCE</scope>
    <source>
        <strain evidence="4">IBT 22155</strain>
    </source>
</reference>
<dbReference type="PROSITE" id="PS50013">
    <property type="entry name" value="CHROMO_2"/>
    <property type="match status" value="1"/>
</dbReference>
<dbReference type="RefSeq" id="XP_056521285.1">
    <property type="nucleotide sequence ID" value="XM_056667689.1"/>
</dbReference>
<dbReference type="Gene3D" id="2.40.50.40">
    <property type="match status" value="1"/>
</dbReference>
<evidence type="ECO:0000313" key="5">
    <source>
        <dbReference type="Proteomes" id="UP001149079"/>
    </source>
</evidence>
<dbReference type="InterPro" id="IPR023780">
    <property type="entry name" value="Chromo_domain"/>
</dbReference>
<dbReference type="InterPro" id="IPR000953">
    <property type="entry name" value="Chromo/chromo_shadow_dom"/>
</dbReference>
<keyword evidence="5" id="KW-1185">Reference proteome</keyword>
<gene>
    <name evidence="4" type="ORF">N7515_006945</name>
</gene>
<evidence type="ECO:0000313" key="4">
    <source>
        <dbReference type="EMBL" id="KAJ5130906.1"/>
    </source>
</evidence>
<dbReference type="SMART" id="SM00298">
    <property type="entry name" value="CHROMO"/>
    <property type="match status" value="1"/>
</dbReference>
<comment type="subunit">
    <text evidence="1">Component of the NuA4 histone acetyltransferase complex.</text>
</comment>
<feature type="region of interest" description="Disordered" evidence="2">
    <location>
        <begin position="110"/>
        <end position="156"/>
    </location>
</feature>
<dbReference type="AlphaFoldDB" id="A0A9W9GVX0"/>
<evidence type="ECO:0000256" key="2">
    <source>
        <dbReference type="SAM" id="MobiDB-lite"/>
    </source>
</evidence>
<feature type="region of interest" description="Disordered" evidence="2">
    <location>
        <begin position="13"/>
        <end position="55"/>
    </location>
</feature>
<feature type="domain" description="Chromo" evidence="3">
    <location>
        <begin position="63"/>
        <end position="122"/>
    </location>
</feature>
<dbReference type="InterPro" id="IPR016197">
    <property type="entry name" value="Chromo-like_dom_sf"/>
</dbReference>
<accession>A0A9W9GVX0</accession>
<feature type="compositionally biased region" description="Acidic residues" evidence="2">
    <location>
        <begin position="143"/>
        <end position="156"/>
    </location>
</feature>
<dbReference type="Pfam" id="PF00385">
    <property type="entry name" value="Chromo"/>
    <property type="match status" value="1"/>
</dbReference>
<dbReference type="SUPFAM" id="SSF54160">
    <property type="entry name" value="Chromo domain-like"/>
    <property type="match status" value="1"/>
</dbReference>
<reference evidence="4" key="1">
    <citation type="submission" date="2022-11" db="EMBL/GenBank/DDBJ databases">
        <authorList>
            <person name="Petersen C."/>
        </authorList>
    </citation>
    <scope>NUCLEOTIDE SEQUENCE</scope>
    <source>
        <strain evidence="4">IBT 22155</strain>
    </source>
</reference>
<evidence type="ECO:0000256" key="1">
    <source>
        <dbReference type="ARBA" id="ARBA00011353"/>
    </source>
</evidence>